<dbReference type="Gene3D" id="1.10.418.10">
    <property type="entry name" value="Calponin-like domain"/>
    <property type="match status" value="1"/>
</dbReference>
<dbReference type="PROSITE" id="PS50021">
    <property type="entry name" value="CH"/>
    <property type="match status" value="1"/>
</dbReference>
<evidence type="ECO:0000259" key="1">
    <source>
        <dbReference type="PROSITE" id="PS50021"/>
    </source>
</evidence>
<dbReference type="Pfam" id="PF00307">
    <property type="entry name" value="CH"/>
    <property type="match status" value="1"/>
</dbReference>
<dbReference type="Proteomes" id="UP000887567">
    <property type="component" value="Unplaced"/>
</dbReference>
<feature type="domain" description="Calponin-homology (CH)" evidence="1">
    <location>
        <begin position="25"/>
        <end position="139"/>
    </location>
</feature>
<dbReference type="EnsemblMetazoa" id="XM_021059759.2">
    <property type="protein sequence ID" value="XP_020915418.1"/>
    <property type="gene ID" value="LOC110252905"/>
</dbReference>
<dbReference type="InterPro" id="IPR003096">
    <property type="entry name" value="SM22_calponin"/>
</dbReference>
<accession>A0A913Y770</accession>
<dbReference type="PRINTS" id="PR00888">
    <property type="entry name" value="SM22CALPONIN"/>
</dbReference>
<organism evidence="2 3">
    <name type="scientific">Exaiptasia diaphana</name>
    <name type="common">Tropical sea anemone</name>
    <name type="synonym">Aiptasia pulchella</name>
    <dbReference type="NCBI Taxonomy" id="2652724"/>
    <lineage>
        <taxon>Eukaryota</taxon>
        <taxon>Metazoa</taxon>
        <taxon>Cnidaria</taxon>
        <taxon>Anthozoa</taxon>
        <taxon>Hexacorallia</taxon>
        <taxon>Actiniaria</taxon>
        <taxon>Aiptasiidae</taxon>
        <taxon>Exaiptasia</taxon>
    </lineage>
</organism>
<evidence type="ECO:0000313" key="3">
    <source>
        <dbReference type="Proteomes" id="UP000887567"/>
    </source>
</evidence>
<dbReference type="GO" id="GO:0015629">
    <property type="term" value="C:actin cytoskeleton"/>
    <property type="evidence" value="ECO:0007669"/>
    <property type="project" value="TreeGrafter"/>
</dbReference>
<dbReference type="GO" id="GO:0007015">
    <property type="term" value="P:actin filament organization"/>
    <property type="evidence" value="ECO:0007669"/>
    <property type="project" value="TreeGrafter"/>
</dbReference>
<dbReference type="AlphaFoldDB" id="A0A913Y770"/>
<dbReference type="PANTHER" id="PTHR47385:SF14">
    <property type="entry name" value="TRANSGELIN"/>
    <property type="match status" value="1"/>
</dbReference>
<name>A0A913Y770_EXADI</name>
<dbReference type="SUPFAM" id="SSF47576">
    <property type="entry name" value="Calponin-homology domain, CH-domain"/>
    <property type="match status" value="1"/>
</dbReference>
<dbReference type="SMART" id="SM00033">
    <property type="entry name" value="CH"/>
    <property type="match status" value="1"/>
</dbReference>
<sequence>MSGTRAKKQGIGAEAEKKIAAKYPKEWEADAMAWVANMSGQSVEWGTGDEARLGDNFAKPLTDGVILCHVVNNLFPNSVKKVHDQNPNAFKMQENISNFLKACEANGVDRVHIFQTVDLYEKQNVGQVISCLQALSRVANKKDPSKPLFGPKQADECKREFTEEQLKEAAKKAH</sequence>
<dbReference type="InterPro" id="IPR036872">
    <property type="entry name" value="CH_dom_sf"/>
</dbReference>
<protein>
    <recommendedName>
        <fullName evidence="1">Calponin-homology (CH) domain-containing protein</fullName>
    </recommendedName>
</protein>
<proteinExistence type="predicted"/>
<dbReference type="RefSeq" id="XP_020915418.1">
    <property type="nucleotide sequence ID" value="XM_021059759.2"/>
</dbReference>
<dbReference type="OrthoDB" id="21595at2759"/>
<evidence type="ECO:0000313" key="2">
    <source>
        <dbReference type="EnsemblMetazoa" id="XP_020915418.1"/>
    </source>
</evidence>
<dbReference type="InterPro" id="IPR001715">
    <property type="entry name" value="CH_dom"/>
</dbReference>
<dbReference type="OMA" id="CKIANKI"/>
<dbReference type="PANTHER" id="PTHR47385">
    <property type="entry name" value="CALPONIN"/>
    <property type="match status" value="1"/>
</dbReference>
<dbReference type="GO" id="GO:0051015">
    <property type="term" value="F:actin filament binding"/>
    <property type="evidence" value="ECO:0007669"/>
    <property type="project" value="TreeGrafter"/>
</dbReference>
<dbReference type="KEGG" id="epa:110252905"/>
<reference evidence="2" key="1">
    <citation type="submission" date="2022-11" db="UniProtKB">
        <authorList>
            <consortium name="EnsemblMetazoa"/>
        </authorList>
    </citation>
    <scope>IDENTIFICATION</scope>
</reference>
<dbReference type="GeneID" id="110252905"/>
<dbReference type="InterPro" id="IPR050606">
    <property type="entry name" value="Calponin-like"/>
</dbReference>
<keyword evidence="3" id="KW-1185">Reference proteome</keyword>